<evidence type="ECO:0000256" key="10">
    <source>
        <dbReference type="ARBA" id="ARBA00031706"/>
    </source>
</evidence>
<dbReference type="Pfam" id="PF08271">
    <property type="entry name" value="Zn_Ribbon_TF"/>
    <property type="match status" value="1"/>
</dbReference>
<evidence type="ECO:0000313" key="16">
    <source>
        <dbReference type="Proteomes" id="UP000784294"/>
    </source>
</evidence>
<protein>
    <recommendedName>
        <fullName evidence="10">General transcription factor TFIIB</fullName>
    </recommendedName>
</protein>
<evidence type="ECO:0000256" key="13">
    <source>
        <dbReference type="SAM" id="MobiDB-lite"/>
    </source>
</evidence>
<accession>A0A448WLQ6</accession>
<evidence type="ECO:0000256" key="1">
    <source>
        <dbReference type="ARBA" id="ARBA00004123"/>
    </source>
</evidence>
<proteinExistence type="inferred from homology"/>
<organism evidence="15 16">
    <name type="scientific">Protopolystoma xenopodis</name>
    <dbReference type="NCBI Taxonomy" id="117903"/>
    <lineage>
        <taxon>Eukaryota</taxon>
        <taxon>Metazoa</taxon>
        <taxon>Spiralia</taxon>
        <taxon>Lophotrochozoa</taxon>
        <taxon>Platyhelminthes</taxon>
        <taxon>Monogenea</taxon>
        <taxon>Polyopisthocotylea</taxon>
        <taxon>Polystomatidea</taxon>
        <taxon>Polystomatidae</taxon>
        <taxon>Protopolystoma</taxon>
    </lineage>
</organism>
<dbReference type="CDD" id="cd20554">
    <property type="entry name" value="CYCLIN_TFIIIB90_rpt2"/>
    <property type="match status" value="1"/>
</dbReference>
<evidence type="ECO:0000256" key="11">
    <source>
        <dbReference type="PROSITE-ProRule" id="PRU00469"/>
    </source>
</evidence>
<dbReference type="PANTHER" id="PTHR11618">
    <property type="entry name" value="TRANSCRIPTION INITIATION FACTOR IIB-RELATED"/>
    <property type="match status" value="1"/>
</dbReference>
<keyword evidence="9" id="KW-0539">Nucleus</keyword>
<keyword evidence="7" id="KW-0805">Transcription regulation</keyword>
<evidence type="ECO:0000256" key="5">
    <source>
        <dbReference type="ARBA" id="ARBA00022771"/>
    </source>
</evidence>
<dbReference type="FunFam" id="1.10.472.10:FF:000002">
    <property type="entry name" value="Transcription factor IIIB 90 kDa subunit"/>
    <property type="match status" value="1"/>
</dbReference>
<evidence type="ECO:0000256" key="6">
    <source>
        <dbReference type="ARBA" id="ARBA00022833"/>
    </source>
</evidence>
<dbReference type="InterPro" id="IPR000812">
    <property type="entry name" value="TFIIB"/>
</dbReference>
<dbReference type="GO" id="GO:0008270">
    <property type="term" value="F:zinc ion binding"/>
    <property type="evidence" value="ECO:0007669"/>
    <property type="project" value="UniProtKB-KW"/>
</dbReference>
<dbReference type="InterPro" id="IPR013150">
    <property type="entry name" value="TFIIB_cyclin"/>
</dbReference>
<evidence type="ECO:0000256" key="8">
    <source>
        <dbReference type="ARBA" id="ARBA00023163"/>
    </source>
</evidence>
<comment type="caution">
    <text evidence="15">The sequence shown here is derived from an EMBL/GenBank/DDBJ whole genome shotgun (WGS) entry which is preliminary data.</text>
</comment>
<dbReference type="SMART" id="SM00385">
    <property type="entry name" value="CYCLIN"/>
    <property type="match status" value="2"/>
</dbReference>
<evidence type="ECO:0000256" key="3">
    <source>
        <dbReference type="ARBA" id="ARBA00022723"/>
    </source>
</evidence>
<dbReference type="GO" id="GO:0005634">
    <property type="term" value="C:nucleus"/>
    <property type="evidence" value="ECO:0007669"/>
    <property type="project" value="UniProtKB-SubCell"/>
</dbReference>
<keyword evidence="8" id="KW-0804">Transcription</keyword>
<dbReference type="GO" id="GO:0097550">
    <property type="term" value="C:transcription preinitiation complex"/>
    <property type="evidence" value="ECO:0007669"/>
    <property type="project" value="TreeGrafter"/>
</dbReference>
<dbReference type="Gene3D" id="2.20.25.10">
    <property type="match status" value="1"/>
</dbReference>
<comment type="similarity">
    <text evidence="2">Belongs to the TFIIB family.</text>
</comment>
<dbReference type="EMBL" id="CAAALY010022058">
    <property type="protein sequence ID" value="VEL14705.1"/>
    <property type="molecule type" value="Genomic_DNA"/>
</dbReference>
<dbReference type="AlphaFoldDB" id="A0A448WLQ6"/>
<dbReference type="InterPro" id="IPR013763">
    <property type="entry name" value="Cyclin-like_dom"/>
</dbReference>
<keyword evidence="16" id="KW-1185">Reference proteome</keyword>
<dbReference type="PROSITE" id="PS00782">
    <property type="entry name" value="TFIIB"/>
    <property type="match status" value="1"/>
</dbReference>
<dbReference type="GO" id="GO:0000126">
    <property type="term" value="C:transcription factor TFIIIB complex"/>
    <property type="evidence" value="ECO:0007669"/>
    <property type="project" value="TreeGrafter"/>
</dbReference>
<keyword evidence="5 11" id="KW-0863">Zinc-finger</keyword>
<evidence type="ECO:0000259" key="14">
    <source>
        <dbReference type="PROSITE" id="PS51134"/>
    </source>
</evidence>
<dbReference type="Pfam" id="PF00382">
    <property type="entry name" value="TFIIB"/>
    <property type="match status" value="2"/>
</dbReference>
<evidence type="ECO:0000313" key="15">
    <source>
        <dbReference type="EMBL" id="VEL14705.1"/>
    </source>
</evidence>
<feature type="region of interest" description="Disordered" evidence="13">
    <location>
        <begin position="374"/>
        <end position="394"/>
    </location>
</feature>
<comment type="subcellular location">
    <subcellularLocation>
        <location evidence="1">Nucleus</location>
    </subcellularLocation>
</comment>
<dbReference type="InterPro" id="IPR013137">
    <property type="entry name" value="Znf_TFIIB"/>
</dbReference>
<dbReference type="SUPFAM" id="SSF47954">
    <property type="entry name" value="Cyclin-like"/>
    <property type="match status" value="2"/>
</dbReference>
<keyword evidence="4" id="KW-0677">Repeat</keyword>
<dbReference type="GO" id="GO:0001006">
    <property type="term" value="F:RNA polymerase III type 3 promoter sequence-specific DNA binding"/>
    <property type="evidence" value="ECO:0007669"/>
    <property type="project" value="TreeGrafter"/>
</dbReference>
<evidence type="ECO:0000256" key="4">
    <source>
        <dbReference type="ARBA" id="ARBA00022737"/>
    </source>
</evidence>
<dbReference type="InterPro" id="IPR023486">
    <property type="entry name" value="TFIIB_CS"/>
</dbReference>
<dbReference type="PRINTS" id="PR00685">
    <property type="entry name" value="TIFACTORIIB"/>
</dbReference>
<reference evidence="15" key="1">
    <citation type="submission" date="2018-11" db="EMBL/GenBank/DDBJ databases">
        <authorList>
            <consortium name="Pathogen Informatics"/>
        </authorList>
    </citation>
    <scope>NUCLEOTIDE SEQUENCE</scope>
</reference>
<dbReference type="InterPro" id="IPR036915">
    <property type="entry name" value="Cyclin-like_sf"/>
</dbReference>
<dbReference type="GO" id="GO:0000995">
    <property type="term" value="F:RNA polymerase III general transcription initiation factor activity"/>
    <property type="evidence" value="ECO:0007669"/>
    <property type="project" value="TreeGrafter"/>
</dbReference>
<dbReference type="PROSITE" id="PS51134">
    <property type="entry name" value="ZF_TFIIB"/>
    <property type="match status" value="1"/>
</dbReference>
<dbReference type="Gene3D" id="1.10.472.10">
    <property type="entry name" value="Cyclin-like"/>
    <property type="match status" value="2"/>
</dbReference>
<sequence>MKCSQCGGTDFDEDRARADLTCLNCGSVLSENVVSSEIEFVETGNGVSTAVGRFVSDESQLSGYKESRQATEQKARKRIETICGPLYLGNDVVLSAFRYYQTALFRGLTRGRPVQQMAAACVYLAARMLRVNVMLLDLSDAISVNVYVLGHLYIHLKKQLNLVLPEMDPCLFIERFAHQLELGDKTSSVSNTAMRLLQRMKKDWISTGRRPSGLAAAALLVAAKIHEFNRTEEDVARIARISQQTARKRLEEFGRTPSSALSIDAFLTVDYDEEADPPAFIESVGNKHNSEAAENLNEEAMRKVSEEIKELGRRIDDEMKHLAEKRAIKNSPSSGGQSKGVHHLLDSDNTEESVDPILIAPHILPLSPLSTSTIPSNKLPSDTDPPNKDQSKEIGTVVSKKALCSRTLLREVLDGVVDPSLLETCVEDLHLLTSETGERLCHLVIATEAARNARDTAAELGLDEEEEKEVMKEWDDDAKDYLSRITGESPKSSLNNTANEAVSELLSGNVKLEEAKGRSLFLISPLSC</sequence>
<dbReference type="OrthoDB" id="511529at2759"/>
<keyword evidence="3" id="KW-0479">Metal-binding</keyword>
<keyword evidence="12" id="KW-0175">Coiled coil</keyword>
<evidence type="ECO:0000256" key="7">
    <source>
        <dbReference type="ARBA" id="ARBA00023015"/>
    </source>
</evidence>
<dbReference type="Proteomes" id="UP000784294">
    <property type="component" value="Unassembled WGS sequence"/>
</dbReference>
<dbReference type="GO" id="GO:0017025">
    <property type="term" value="F:TBP-class protein binding"/>
    <property type="evidence" value="ECO:0007669"/>
    <property type="project" value="InterPro"/>
</dbReference>
<gene>
    <name evidence="15" type="ORF">PXEA_LOCUS8145</name>
</gene>
<evidence type="ECO:0000256" key="2">
    <source>
        <dbReference type="ARBA" id="ARBA00010857"/>
    </source>
</evidence>
<dbReference type="PANTHER" id="PTHR11618:SF4">
    <property type="entry name" value="TRANSCRIPTION FACTOR IIIB 90 KDA SUBUNIT"/>
    <property type="match status" value="1"/>
</dbReference>
<dbReference type="SUPFAM" id="SSF57783">
    <property type="entry name" value="Zinc beta-ribbon"/>
    <property type="match status" value="1"/>
</dbReference>
<feature type="domain" description="TFIIB-type" evidence="14">
    <location>
        <begin position="1"/>
        <end position="30"/>
    </location>
</feature>
<evidence type="ECO:0000256" key="12">
    <source>
        <dbReference type="SAM" id="Coils"/>
    </source>
</evidence>
<dbReference type="GO" id="GO:0070897">
    <property type="term" value="P:transcription preinitiation complex assembly"/>
    <property type="evidence" value="ECO:0007669"/>
    <property type="project" value="InterPro"/>
</dbReference>
<evidence type="ECO:0000256" key="9">
    <source>
        <dbReference type="ARBA" id="ARBA00023242"/>
    </source>
</evidence>
<keyword evidence="6" id="KW-0862">Zinc</keyword>
<feature type="coiled-coil region" evidence="12">
    <location>
        <begin position="290"/>
        <end position="321"/>
    </location>
</feature>
<name>A0A448WLQ6_9PLAT</name>